<feature type="transmembrane region" description="Helical" evidence="1">
    <location>
        <begin position="51"/>
        <end position="76"/>
    </location>
</feature>
<keyword evidence="3" id="KW-1185">Reference proteome</keyword>
<proteinExistence type="predicted"/>
<evidence type="ECO:0008006" key="4">
    <source>
        <dbReference type="Google" id="ProtNLM"/>
    </source>
</evidence>
<keyword evidence="1" id="KW-0472">Membrane</keyword>
<name>A0ABU7T4V7_9HYPH</name>
<dbReference type="Pfam" id="PF07332">
    <property type="entry name" value="Phage_holin_3_6"/>
    <property type="match status" value="1"/>
</dbReference>
<comment type="caution">
    <text evidence="2">The sequence shown here is derived from an EMBL/GenBank/DDBJ whole genome shotgun (WGS) entry which is preliminary data.</text>
</comment>
<evidence type="ECO:0000313" key="2">
    <source>
        <dbReference type="EMBL" id="MEE7455561.1"/>
    </source>
</evidence>
<accession>A0ABU7T4V7</accession>
<protein>
    <recommendedName>
        <fullName evidence="4">Superfamily III holin-X</fullName>
    </recommendedName>
</protein>
<reference evidence="2 3" key="1">
    <citation type="journal article" date="2012" name="Genet. Mol. Biol.">
        <title>Analysis of 16S rRNA and mxaF genes revealing insights into Methylobacterium niche-specific plant association.</title>
        <authorList>
            <person name="Dourado M.N."/>
            <person name="Andreote F.D."/>
            <person name="Dini-Andreote F."/>
            <person name="Conti R."/>
            <person name="Araujo J.M."/>
            <person name="Araujo W.L."/>
        </authorList>
    </citation>
    <scope>NUCLEOTIDE SEQUENCE [LARGE SCALE GENOMIC DNA]</scope>
    <source>
        <strain evidence="2 3">SR1.6/4</strain>
    </source>
</reference>
<keyword evidence="1" id="KW-1133">Transmembrane helix</keyword>
<sequence length="120" mass="12866">MSERSDLKVRPDEDPRTTAVLILVAVRESAAHLGRLLRLARIEIRGNLRALAALVLLFGGALLLVLVTLALLLIALRDALAVLLGNEALASLIVALPFLAATAILTWVGVRRMSLRASRA</sequence>
<gene>
    <name evidence="2" type="ORF">MRSR164_01635</name>
</gene>
<dbReference type="Proteomes" id="UP001349262">
    <property type="component" value="Unassembled WGS sequence"/>
</dbReference>
<dbReference type="EMBL" id="MLBY01000002">
    <property type="protein sequence ID" value="MEE7455561.1"/>
    <property type="molecule type" value="Genomic_DNA"/>
</dbReference>
<keyword evidence="1" id="KW-0812">Transmembrane</keyword>
<evidence type="ECO:0000313" key="3">
    <source>
        <dbReference type="Proteomes" id="UP001349262"/>
    </source>
</evidence>
<dbReference type="InterPro" id="IPR009937">
    <property type="entry name" value="Phage_holin_3_6"/>
</dbReference>
<feature type="transmembrane region" description="Helical" evidence="1">
    <location>
        <begin position="88"/>
        <end position="110"/>
    </location>
</feature>
<evidence type="ECO:0000256" key="1">
    <source>
        <dbReference type="SAM" id="Phobius"/>
    </source>
</evidence>
<organism evidence="2 3">
    <name type="scientific">Methylobacterium radiotolerans</name>
    <dbReference type="NCBI Taxonomy" id="31998"/>
    <lineage>
        <taxon>Bacteria</taxon>
        <taxon>Pseudomonadati</taxon>
        <taxon>Pseudomonadota</taxon>
        <taxon>Alphaproteobacteria</taxon>
        <taxon>Hyphomicrobiales</taxon>
        <taxon>Methylobacteriaceae</taxon>
        <taxon>Methylobacterium</taxon>
    </lineage>
</organism>